<dbReference type="AlphaFoldDB" id="A0A7J8PT64"/>
<gene>
    <name evidence="1" type="ORF">Gorai_009470</name>
</gene>
<sequence length="131" mass="14483">MEESIIGLSIEDEEEEIIQLGVESSDQETSFANCFVGMFLTSSVVNFQAMRTTLENEGEDPMIVQLCWVDFWVLTYDLLHGFMSEAVANASRVSMTVDSNEALGNLSQNGIDVDSDGRSRGLSMGWNSNIK</sequence>
<organism evidence="1 2">
    <name type="scientific">Gossypium raimondii</name>
    <name type="common">Peruvian cotton</name>
    <name type="synonym">Gossypium klotzschianum subsp. raimondii</name>
    <dbReference type="NCBI Taxonomy" id="29730"/>
    <lineage>
        <taxon>Eukaryota</taxon>
        <taxon>Viridiplantae</taxon>
        <taxon>Streptophyta</taxon>
        <taxon>Embryophyta</taxon>
        <taxon>Tracheophyta</taxon>
        <taxon>Spermatophyta</taxon>
        <taxon>Magnoliopsida</taxon>
        <taxon>eudicotyledons</taxon>
        <taxon>Gunneridae</taxon>
        <taxon>Pentapetalae</taxon>
        <taxon>rosids</taxon>
        <taxon>malvids</taxon>
        <taxon>Malvales</taxon>
        <taxon>Malvaceae</taxon>
        <taxon>Malvoideae</taxon>
        <taxon>Gossypium</taxon>
    </lineage>
</organism>
<evidence type="ECO:0000313" key="1">
    <source>
        <dbReference type="EMBL" id="MBA0592489.1"/>
    </source>
</evidence>
<reference evidence="1 2" key="1">
    <citation type="journal article" date="2019" name="Genome Biol. Evol.">
        <title>Insights into the evolution of the New World diploid cottons (Gossypium, subgenus Houzingenia) based on genome sequencing.</title>
        <authorList>
            <person name="Grover C.E."/>
            <person name="Arick M.A. 2nd"/>
            <person name="Thrash A."/>
            <person name="Conover J.L."/>
            <person name="Sanders W.S."/>
            <person name="Peterson D.G."/>
            <person name="Frelichowski J.E."/>
            <person name="Scheffler J.A."/>
            <person name="Scheffler B.E."/>
            <person name="Wendel J.F."/>
        </authorList>
    </citation>
    <scope>NUCLEOTIDE SEQUENCE [LARGE SCALE GENOMIC DNA]</scope>
    <source>
        <strain evidence="1">8</strain>
        <tissue evidence="1">Leaf</tissue>
    </source>
</reference>
<accession>A0A7J8PT64</accession>
<feature type="non-terminal residue" evidence="1">
    <location>
        <position position="131"/>
    </location>
</feature>
<proteinExistence type="predicted"/>
<dbReference type="EMBL" id="JABEZZ010000008">
    <property type="protein sequence ID" value="MBA0592489.1"/>
    <property type="molecule type" value="Genomic_DNA"/>
</dbReference>
<protein>
    <submittedName>
        <fullName evidence="1">Uncharacterized protein</fullName>
    </submittedName>
</protein>
<evidence type="ECO:0000313" key="2">
    <source>
        <dbReference type="Proteomes" id="UP000593578"/>
    </source>
</evidence>
<comment type="caution">
    <text evidence="1">The sequence shown here is derived from an EMBL/GenBank/DDBJ whole genome shotgun (WGS) entry which is preliminary data.</text>
</comment>
<dbReference type="Proteomes" id="UP000593578">
    <property type="component" value="Unassembled WGS sequence"/>
</dbReference>
<name>A0A7J8PT64_GOSRA</name>